<sequence length="76" mass="7848">MLPTLSFHELEFQGGGVQMQLLGDCDKKVSRLLTHAALAGAGHGPAMSLADESSSRPQAIAFAAAPVTVCTPGDLR</sequence>
<name>A0A1V4K004_PATFA</name>
<keyword evidence="2" id="KW-1185">Reference proteome</keyword>
<dbReference type="EMBL" id="LSYS01005240">
    <property type="protein sequence ID" value="OPJ77734.1"/>
    <property type="molecule type" value="Genomic_DNA"/>
</dbReference>
<reference evidence="1 2" key="1">
    <citation type="submission" date="2016-02" db="EMBL/GenBank/DDBJ databases">
        <title>Band-tailed pigeon sequencing and assembly.</title>
        <authorList>
            <person name="Soares A.E."/>
            <person name="Novak B.J."/>
            <person name="Rice E.S."/>
            <person name="O'Connell B."/>
            <person name="Chang D."/>
            <person name="Weber S."/>
            <person name="Shapiro B."/>
        </authorList>
    </citation>
    <scope>NUCLEOTIDE SEQUENCE [LARGE SCALE GENOMIC DNA]</scope>
    <source>
        <strain evidence="1">BTP2013</strain>
        <tissue evidence="1">Blood</tissue>
    </source>
</reference>
<comment type="caution">
    <text evidence="1">The sequence shown here is derived from an EMBL/GenBank/DDBJ whole genome shotgun (WGS) entry which is preliminary data.</text>
</comment>
<dbReference type="Proteomes" id="UP000190648">
    <property type="component" value="Unassembled WGS sequence"/>
</dbReference>
<protein>
    <submittedName>
        <fullName evidence="1">Uncharacterized protein</fullName>
    </submittedName>
</protein>
<evidence type="ECO:0000313" key="1">
    <source>
        <dbReference type="EMBL" id="OPJ77734.1"/>
    </source>
</evidence>
<dbReference type="AlphaFoldDB" id="A0A1V4K004"/>
<evidence type="ECO:0000313" key="2">
    <source>
        <dbReference type="Proteomes" id="UP000190648"/>
    </source>
</evidence>
<organism evidence="1 2">
    <name type="scientific">Patagioenas fasciata monilis</name>
    <dbReference type="NCBI Taxonomy" id="372326"/>
    <lineage>
        <taxon>Eukaryota</taxon>
        <taxon>Metazoa</taxon>
        <taxon>Chordata</taxon>
        <taxon>Craniata</taxon>
        <taxon>Vertebrata</taxon>
        <taxon>Euteleostomi</taxon>
        <taxon>Archelosauria</taxon>
        <taxon>Archosauria</taxon>
        <taxon>Dinosauria</taxon>
        <taxon>Saurischia</taxon>
        <taxon>Theropoda</taxon>
        <taxon>Coelurosauria</taxon>
        <taxon>Aves</taxon>
        <taxon>Neognathae</taxon>
        <taxon>Neoaves</taxon>
        <taxon>Columbimorphae</taxon>
        <taxon>Columbiformes</taxon>
        <taxon>Columbidae</taxon>
        <taxon>Patagioenas</taxon>
    </lineage>
</organism>
<gene>
    <name evidence="1" type="ORF">AV530_000047</name>
</gene>
<accession>A0A1V4K004</accession>
<proteinExistence type="predicted"/>